<dbReference type="FunFam" id="1.10.287.130:FF:000001">
    <property type="entry name" value="Two-component sensor histidine kinase"/>
    <property type="match status" value="1"/>
</dbReference>
<keyword evidence="4" id="KW-1003">Cell membrane</keyword>
<dbReference type="PROSITE" id="PS50109">
    <property type="entry name" value="HIS_KIN"/>
    <property type="match status" value="1"/>
</dbReference>
<dbReference type="SMART" id="SM00304">
    <property type="entry name" value="HAMP"/>
    <property type="match status" value="1"/>
</dbReference>
<dbReference type="GO" id="GO:0000155">
    <property type="term" value="F:phosphorelay sensor kinase activity"/>
    <property type="evidence" value="ECO:0007669"/>
    <property type="project" value="InterPro"/>
</dbReference>
<dbReference type="CDD" id="cd06225">
    <property type="entry name" value="HAMP"/>
    <property type="match status" value="1"/>
</dbReference>
<keyword evidence="11 13" id="KW-0472">Membrane</keyword>
<dbReference type="Pfam" id="PF02518">
    <property type="entry name" value="HATPase_c"/>
    <property type="match status" value="1"/>
</dbReference>
<keyword evidence="5" id="KW-0597">Phosphoprotein</keyword>
<keyword evidence="12" id="KW-0175">Coiled coil</keyword>
<evidence type="ECO:0000256" key="4">
    <source>
        <dbReference type="ARBA" id="ARBA00022475"/>
    </source>
</evidence>
<reference evidence="16 17" key="1">
    <citation type="submission" date="2020-03" db="EMBL/GenBank/DDBJ databases">
        <title>Soil Listeria distribution.</title>
        <authorList>
            <person name="Liao J."/>
            <person name="Wiedmann M."/>
        </authorList>
    </citation>
    <scope>NUCLEOTIDE SEQUENCE [LARGE SCALE GENOMIC DNA]</scope>
    <source>
        <strain evidence="16 17">FSL L7-1829</strain>
    </source>
</reference>
<organism evidence="16 17">
    <name type="scientific">Listeria welshimeri</name>
    <dbReference type="NCBI Taxonomy" id="1643"/>
    <lineage>
        <taxon>Bacteria</taxon>
        <taxon>Bacillati</taxon>
        <taxon>Bacillota</taxon>
        <taxon>Bacilli</taxon>
        <taxon>Bacillales</taxon>
        <taxon>Listeriaceae</taxon>
        <taxon>Listeria</taxon>
    </lineage>
</organism>
<keyword evidence="6" id="KW-0808">Transferase</keyword>
<comment type="catalytic activity">
    <reaction evidence="1">
        <text>ATP + protein L-histidine = ADP + protein N-phospho-L-histidine.</text>
        <dbReference type="EC" id="2.7.13.3"/>
    </reaction>
</comment>
<dbReference type="GO" id="GO:0005524">
    <property type="term" value="F:ATP binding"/>
    <property type="evidence" value="ECO:0007669"/>
    <property type="project" value="UniProtKB-KW"/>
</dbReference>
<dbReference type="Gene3D" id="1.10.287.130">
    <property type="match status" value="1"/>
</dbReference>
<evidence type="ECO:0000256" key="1">
    <source>
        <dbReference type="ARBA" id="ARBA00000085"/>
    </source>
</evidence>
<evidence type="ECO:0000256" key="8">
    <source>
        <dbReference type="ARBA" id="ARBA00022777"/>
    </source>
</evidence>
<dbReference type="InterPro" id="IPR036097">
    <property type="entry name" value="HisK_dim/P_sf"/>
</dbReference>
<dbReference type="InterPro" id="IPR005467">
    <property type="entry name" value="His_kinase_dom"/>
</dbReference>
<feature type="transmembrane region" description="Helical" evidence="13">
    <location>
        <begin position="168"/>
        <end position="188"/>
    </location>
</feature>
<dbReference type="InterPro" id="IPR050351">
    <property type="entry name" value="BphY/WalK/GraS-like"/>
</dbReference>
<keyword evidence="7" id="KW-0547">Nucleotide-binding</keyword>
<dbReference type="EC" id="2.7.13.3" evidence="3"/>
<comment type="caution">
    <text evidence="16">The sequence shown here is derived from an EMBL/GenBank/DDBJ whole genome shotgun (WGS) entry which is preliminary data.</text>
</comment>
<gene>
    <name evidence="16" type="ORF">HB853_12015</name>
</gene>
<dbReference type="Proteomes" id="UP000522007">
    <property type="component" value="Unassembled WGS sequence"/>
</dbReference>
<dbReference type="AlphaFoldDB" id="A0A7X0W6I3"/>
<keyword evidence="9" id="KW-0067">ATP-binding</keyword>
<dbReference type="PROSITE" id="PS50885">
    <property type="entry name" value="HAMP"/>
    <property type="match status" value="1"/>
</dbReference>
<evidence type="ECO:0000256" key="3">
    <source>
        <dbReference type="ARBA" id="ARBA00012438"/>
    </source>
</evidence>
<feature type="domain" description="Histidine kinase" evidence="14">
    <location>
        <begin position="270"/>
        <end position="481"/>
    </location>
</feature>
<name>A0A7X0W6I3_LISWE</name>
<keyword evidence="8 16" id="KW-0418">Kinase</keyword>
<evidence type="ECO:0000313" key="16">
    <source>
        <dbReference type="EMBL" id="MBC1323653.1"/>
    </source>
</evidence>
<evidence type="ECO:0000256" key="5">
    <source>
        <dbReference type="ARBA" id="ARBA00022553"/>
    </source>
</evidence>
<accession>A0A7X0W6I3</accession>
<dbReference type="Pfam" id="PF00672">
    <property type="entry name" value="HAMP"/>
    <property type="match status" value="1"/>
</dbReference>
<dbReference type="Gene3D" id="6.10.340.10">
    <property type="match status" value="1"/>
</dbReference>
<feature type="transmembrane region" description="Helical" evidence="13">
    <location>
        <begin position="20"/>
        <end position="41"/>
    </location>
</feature>
<dbReference type="GO" id="GO:0005886">
    <property type="term" value="C:plasma membrane"/>
    <property type="evidence" value="ECO:0007669"/>
    <property type="project" value="UniProtKB-SubCell"/>
</dbReference>
<evidence type="ECO:0000256" key="6">
    <source>
        <dbReference type="ARBA" id="ARBA00022679"/>
    </source>
</evidence>
<dbReference type="SMART" id="SM00387">
    <property type="entry name" value="HATPase_c"/>
    <property type="match status" value="1"/>
</dbReference>
<evidence type="ECO:0000256" key="7">
    <source>
        <dbReference type="ARBA" id="ARBA00022741"/>
    </source>
</evidence>
<comment type="subcellular location">
    <subcellularLocation>
        <location evidence="2">Cell membrane</location>
        <topology evidence="2">Multi-pass membrane protein</topology>
    </subcellularLocation>
</comment>
<dbReference type="InterPro" id="IPR003661">
    <property type="entry name" value="HisK_dim/P_dom"/>
</dbReference>
<keyword evidence="13" id="KW-1133">Transmembrane helix</keyword>
<feature type="domain" description="HAMP" evidence="15">
    <location>
        <begin position="189"/>
        <end position="241"/>
    </location>
</feature>
<dbReference type="EMBL" id="JAAROP010000015">
    <property type="protein sequence ID" value="MBC1323653.1"/>
    <property type="molecule type" value="Genomic_DNA"/>
</dbReference>
<evidence type="ECO:0000256" key="11">
    <source>
        <dbReference type="ARBA" id="ARBA00023136"/>
    </source>
</evidence>
<evidence type="ECO:0000256" key="9">
    <source>
        <dbReference type="ARBA" id="ARBA00022840"/>
    </source>
</evidence>
<protein>
    <recommendedName>
        <fullName evidence="3">histidine kinase</fullName>
        <ecNumber evidence="3">2.7.13.3</ecNumber>
    </recommendedName>
</protein>
<evidence type="ECO:0000256" key="13">
    <source>
        <dbReference type="SAM" id="Phobius"/>
    </source>
</evidence>
<dbReference type="CDD" id="cd00082">
    <property type="entry name" value="HisKA"/>
    <property type="match status" value="1"/>
</dbReference>
<evidence type="ECO:0000313" key="17">
    <source>
        <dbReference type="Proteomes" id="UP000522007"/>
    </source>
</evidence>
<dbReference type="SMART" id="SM00388">
    <property type="entry name" value="HisKA"/>
    <property type="match status" value="1"/>
</dbReference>
<dbReference type="InterPro" id="IPR036890">
    <property type="entry name" value="HATPase_C_sf"/>
</dbReference>
<proteinExistence type="predicted"/>
<evidence type="ECO:0000259" key="15">
    <source>
        <dbReference type="PROSITE" id="PS50885"/>
    </source>
</evidence>
<evidence type="ECO:0000256" key="10">
    <source>
        <dbReference type="ARBA" id="ARBA00023012"/>
    </source>
</evidence>
<evidence type="ECO:0000256" key="2">
    <source>
        <dbReference type="ARBA" id="ARBA00004651"/>
    </source>
</evidence>
<evidence type="ECO:0000259" key="14">
    <source>
        <dbReference type="PROSITE" id="PS50109"/>
    </source>
</evidence>
<dbReference type="SUPFAM" id="SSF55874">
    <property type="entry name" value="ATPase domain of HSP90 chaperone/DNA topoisomerase II/histidine kinase"/>
    <property type="match status" value="1"/>
</dbReference>
<dbReference type="Gene3D" id="3.30.565.10">
    <property type="entry name" value="Histidine kinase-like ATPase, C-terminal domain"/>
    <property type="match status" value="1"/>
</dbReference>
<dbReference type="GO" id="GO:0016036">
    <property type="term" value="P:cellular response to phosphate starvation"/>
    <property type="evidence" value="ECO:0007669"/>
    <property type="project" value="TreeGrafter"/>
</dbReference>
<keyword evidence="10" id="KW-0902">Two-component regulatory system</keyword>
<dbReference type="InterPro" id="IPR003594">
    <property type="entry name" value="HATPase_dom"/>
</dbReference>
<dbReference type="SUPFAM" id="SSF47384">
    <property type="entry name" value="Homodimeric domain of signal transducing histidine kinase"/>
    <property type="match status" value="1"/>
</dbReference>
<dbReference type="SUPFAM" id="SSF158472">
    <property type="entry name" value="HAMP domain-like"/>
    <property type="match status" value="1"/>
</dbReference>
<dbReference type="PANTHER" id="PTHR45453">
    <property type="entry name" value="PHOSPHATE REGULON SENSOR PROTEIN PHOR"/>
    <property type="match status" value="1"/>
</dbReference>
<sequence length="481" mass="55196">MLAIKWMSKVKNKISWKIFLVFVSIILIFTTLVYAMLILFLPQFYYNYKTNQINDYADEAVKAGENGDLSNVEKALDEFMDNTNILPILTDSSGRIIYIPNVNMSSLNTAMPTIVQGSESESGSTATQYPEQSKTKNKSILVDGQVYDLSYTINVQKINDIANVLLQFAPYFVLFAFILSLLTAYFFSRRMVRPLLRMNKVAAKMAKLNFTEVLPIMSQDEIGQLSGNLNEMAINLEQTMLELNEVNEKLQKEIEKERQLEEMRKNFVTAISHELKSPLAAVMGQVEAMRYNVAPYDNHPKYLQESYQILEQMSKMIQEMLDVSKVEQTNHMGQQTMFSLTEMVETIINNKKTAPSRIDKKIIFESKEEVKLTANYAFTEKVIENIIENAFDYSIGDSEIIIDLRNRGEGFYFSVHNKSARIPEEELGKLFEPFYRLEKSGNKKTGGTGLGLFIIAKFLNIQAIQYKLINENDGVTFQMWR</sequence>
<dbReference type="Pfam" id="PF00512">
    <property type="entry name" value="HisKA"/>
    <property type="match status" value="1"/>
</dbReference>
<dbReference type="GO" id="GO:0004721">
    <property type="term" value="F:phosphoprotein phosphatase activity"/>
    <property type="evidence" value="ECO:0007669"/>
    <property type="project" value="TreeGrafter"/>
</dbReference>
<evidence type="ECO:0000256" key="12">
    <source>
        <dbReference type="SAM" id="Coils"/>
    </source>
</evidence>
<keyword evidence="13" id="KW-0812">Transmembrane</keyword>
<dbReference type="InterPro" id="IPR003660">
    <property type="entry name" value="HAMP_dom"/>
</dbReference>
<dbReference type="PANTHER" id="PTHR45453:SF3">
    <property type="entry name" value="HISTIDINE KINASE"/>
    <property type="match status" value="1"/>
</dbReference>
<feature type="coiled-coil region" evidence="12">
    <location>
        <begin position="229"/>
        <end position="266"/>
    </location>
</feature>